<evidence type="ECO:0000313" key="1">
    <source>
        <dbReference type="EMBL" id="CAF4315337.1"/>
    </source>
</evidence>
<organism evidence="1 2">
    <name type="scientific">Adineta steineri</name>
    <dbReference type="NCBI Taxonomy" id="433720"/>
    <lineage>
        <taxon>Eukaryota</taxon>
        <taxon>Metazoa</taxon>
        <taxon>Spiralia</taxon>
        <taxon>Gnathifera</taxon>
        <taxon>Rotifera</taxon>
        <taxon>Eurotatoria</taxon>
        <taxon>Bdelloidea</taxon>
        <taxon>Adinetida</taxon>
        <taxon>Adinetidae</taxon>
        <taxon>Adineta</taxon>
    </lineage>
</organism>
<evidence type="ECO:0000313" key="2">
    <source>
        <dbReference type="Proteomes" id="UP000663844"/>
    </source>
</evidence>
<dbReference type="EMBL" id="CAJOAZ010017421">
    <property type="protein sequence ID" value="CAF4315337.1"/>
    <property type="molecule type" value="Genomic_DNA"/>
</dbReference>
<comment type="caution">
    <text evidence="1">The sequence shown here is derived from an EMBL/GenBank/DDBJ whole genome shotgun (WGS) entry which is preliminary data.</text>
</comment>
<reference evidence="1" key="1">
    <citation type="submission" date="2021-02" db="EMBL/GenBank/DDBJ databases">
        <authorList>
            <person name="Nowell W R."/>
        </authorList>
    </citation>
    <scope>NUCLEOTIDE SEQUENCE</scope>
</reference>
<dbReference type="Proteomes" id="UP000663844">
    <property type="component" value="Unassembled WGS sequence"/>
</dbReference>
<protein>
    <submittedName>
        <fullName evidence="1">Uncharacterized protein</fullName>
    </submittedName>
</protein>
<gene>
    <name evidence="1" type="ORF">OXD698_LOCUS46868</name>
</gene>
<sequence>MHNVLLSNINDAPLKPHQSLHEMIPGIRSANAQDTNFDEDMIFSNEQGSNETTTHKNSTYLISNARILYRDGLLQGESSSGADCRMCHECWLA</sequence>
<name>A0A820IPV2_9BILA</name>
<dbReference type="AlphaFoldDB" id="A0A820IPV2"/>
<feature type="non-terminal residue" evidence="1">
    <location>
        <position position="1"/>
    </location>
</feature>
<accession>A0A820IPV2</accession>
<proteinExistence type="predicted"/>